<gene>
    <name evidence="3" type="ORF">P154DRAFT_247937</name>
</gene>
<accession>A0A6A5WCF9</accession>
<evidence type="ECO:0000313" key="3">
    <source>
        <dbReference type="EMBL" id="KAF1998489.1"/>
    </source>
</evidence>
<feature type="transmembrane region" description="Helical" evidence="2">
    <location>
        <begin position="325"/>
        <end position="349"/>
    </location>
</feature>
<dbReference type="EMBL" id="ML977603">
    <property type="protein sequence ID" value="KAF1998489.1"/>
    <property type="molecule type" value="Genomic_DNA"/>
</dbReference>
<keyword evidence="2" id="KW-1133">Transmembrane helix</keyword>
<evidence type="ECO:0000256" key="2">
    <source>
        <dbReference type="SAM" id="Phobius"/>
    </source>
</evidence>
<evidence type="ECO:0000256" key="1">
    <source>
        <dbReference type="SAM" id="MobiDB-lite"/>
    </source>
</evidence>
<dbReference type="OrthoDB" id="194358at2759"/>
<protein>
    <submittedName>
        <fullName evidence="3">Uncharacterized protein</fullName>
    </submittedName>
</protein>
<feature type="compositionally biased region" description="Polar residues" evidence="1">
    <location>
        <begin position="863"/>
        <end position="881"/>
    </location>
</feature>
<feature type="region of interest" description="Disordered" evidence="1">
    <location>
        <begin position="848"/>
        <end position="881"/>
    </location>
</feature>
<sequence length="881" mass="96671">MSTSYSTTTSGHAPTIAPKGSSFAGNEFSNNLFSDLAPLLTLFGEQVTKQFLSMSMGWADNILLGMGPLGIITTVVSAIRVSRAGKLKVLIGRARESPATVEQELLSSTSDNVCELWNGREVVRQIGRCNSKEFIIYHDKEKGLQVGDLEESVERGWLVEVSKTWAFFHKYSSTRRKLSSEHMFPHNYKQHLIGAPNIALNIHGASPRRMELWAWVTMGVVLQTSACVLPGLGTYYWGWAKETNTIPNYAYPLFLCGSFSTILGVILCSHVVEAATIEKTFAAINLPTGEVKTLGCMQFDCNVGDQDFRPYLLWNPSFEIRTSRLYTLGVYLASIKASAATLLTLSGFVCQFVGLRALHWSTSVHQLGVTLAMTAVRSWVRRGLSNKPTALQLDEDADQTALAIALLTKLTGSHPDLVQTTGIQNSFCWEIVTGGFAFQLNPRYPHGSLIIELQEYVQRVTARSLAESRAYHKLSRFGEDIFTGEIENATHVSGNLCVSIREKLRNYTADNAVILAIASALNQAVSQTTNFLNMSSTEGEITMVLLADSLNWTHKVRTGMSQRQLVQDISYSSISLSGQKLNKGVNMDNKKTTWALSPPKSFFPILSLWLHSLDKAKVALLSGLPDPDRLRNDVRTHWNVGGIALESIPRPLEKSRYVRILGYIQDFPLDVLPNLSRWIGKGIIVCPRPDGDSPLHNYPELKVPCWPVFGASQLGPQSSKKNASETFFPYFDVTNAPADNLSGTCLAITSDLPLPNQCALELFSGFWNAAAEKITQLGHTPDESSGSAKSTSLGTFSVASGFIESISQILLDARLVTTLEEAKVIIVPPLARRGLLPKFEGQPDNIIHMRRAKSDPSLGRPSAQATSPSPTQPPVASSSRT</sequence>
<feature type="transmembrane region" description="Helical" evidence="2">
    <location>
        <begin position="249"/>
        <end position="272"/>
    </location>
</feature>
<keyword evidence="4" id="KW-1185">Reference proteome</keyword>
<keyword evidence="2" id="KW-0812">Transmembrane</keyword>
<reference evidence="3" key="1">
    <citation type="journal article" date="2020" name="Stud. Mycol.">
        <title>101 Dothideomycetes genomes: a test case for predicting lifestyles and emergence of pathogens.</title>
        <authorList>
            <person name="Haridas S."/>
            <person name="Albert R."/>
            <person name="Binder M."/>
            <person name="Bloem J."/>
            <person name="Labutti K."/>
            <person name="Salamov A."/>
            <person name="Andreopoulos B."/>
            <person name="Baker S."/>
            <person name="Barry K."/>
            <person name="Bills G."/>
            <person name="Bluhm B."/>
            <person name="Cannon C."/>
            <person name="Castanera R."/>
            <person name="Culley D."/>
            <person name="Daum C."/>
            <person name="Ezra D."/>
            <person name="Gonzalez J."/>
            <person name="Henrissat B."/>
            <person name="Kuo A."/>
            <person name="Liang C."/>
            <person name="Lipzen A."/>
            <person name="Lutzoni F."/>
            <person name="Magnuson J."/>
            <person name="Mondo S."/>
            <person name="Nolan M."/>
            <person name="Ohm R."/>
            <person name="Pangilinan J."/>
            <person name="Park H.-J."/>
            <person name="Ramirez L."/>
            <person name="Alfaro M."/>
            <person name="Sun H."/>
            <person name="Tritt A."/>
            <person name="Yoshinaga Y."/>
            <person name="Zwiers L.-H."/>
            <person name="Turgeon B."/>
            <person name="Goodwin S."/>
            <person name="Spatafora J."/>
            <person name="Crous P."/>
            <person name="Grigoriev I."/>
        </authorList>
    </citation>
    <scope>NUCLEOTIDE SEQUENCE</scope>
    <source>
        <strain evidence="3">CBS 123094</strain>
    </source>
</reference>
<proteinExistence type="predicted"/>
<feature type="transmembrane region" description="Helical" evidence="2">
    <location>
        <begin position="62"/>
        <end position="81"/>
    </location>
</feature>
<feature type="transmembrane region" description="Helical" evidence="2">
    <location>
        <begin position="212"/>
        <end position="237"/>
    </location>
</feature>
<organism evidence="3 4">
    <name type="scientific">Amniculicola lignicola CBS 123094</name>
    <dbReference type="NCBI Taxonomy" id="1392246"/>
    <lineage>
        <taxon>Eukaryota</taxon>
        <taxon>Fungi</taxon>
        <taxon>Dikarya</taxon>
        <taxon>Ascomycota</taxon>
        <taxon>Pezizomycotina</taxon>
        <taxon>Dothideomycetes</taxon>
        <taxon>Pleosporomycetidae</taxon>
        <taxon>Pleosporales</taxon>
        <taxon>Amniculicolaceae</taxon>
        <taxon>Amniculicola</taxon>
    </lineage>
</organism>
<dbReference type="AlphaFoldDB" id="A0A6A5WCF9"/>
<dbReference type="Proteomes" id="UP000799779">
    <property type="component" value="Unassembled WGS sequence"/>
</dbReference>
<keyword evidence="2" id="KW-0472">Membrane</keyword>
<evidence type="ECO:0000313" key="4">
    <source>
        <dbReference type="Proteomes" id="UP000799779"/>
    </source>
</evidence>
<name>A0A6A5WCF9_9PLEO</name>